<organism evidence="1">
    <name type="scientific">Pseudo-nitzschia australis</name>
    <dbReference type="NCBI Taxonomy" id="44445"/>
    <lineage>
        <taxon>Eukaryota</taxon>
        <taxon>Sar</taxon>
        <taxon>Stramenopiles</taxon>
        <taxon>Ochrophyta</taxon>
        <taxon>Bacillariophyta</taxon>
        <taxon>Bacillariophyceae</taxon>
        <taxon>Bacillariophycidae</taxon>
        <taxon>Bacillariales</taxon>
        <taxon>Bacillariaceae</taxon>
        <taxon>Pseudo-nitzschia</taxon>
    </lineage>
</organism>
<dbReference type="EMBL" id="HBIX01030572">
    <property type="protein sequence ID" value="CAE0727546.1"/>
    <property type="molecule type" value="Transcribed_RNA"/>
</dbReference>
<name>A0A7S4AUQ9_9STRA</name>
<proteinExistence type="predicted"/>
<sequence>MDLSFREDMEVKACAWKREVKSIGSNRRTTAITSGGQHGDLLTRPGWLPGGPRSSFVSKVLFGISINNIIRGKCILETVEGMIEVGSGNRCAGRAVYRGAVANTHSIPRVGCVVCKDGSVITKGMLGGR</sequence>
<reference evidence="1" key="1">
    <citation type="submission" date="2021-01" db="EMBL/GenBank/DDBJ databases">
        <authorList>
            <person name="Corre E."/>
            <person name="Pelletier E."/>
            <person name="Niang G."/>
            <person name="Scheremetjew M."/>
            <person name="Finn R."/>
            <person name="Kale V."/>
            <person name="Holt S."/>
            <person name="Cochrane G."/>
            <person name="Meng A."/>
            <person name="Brown T."/>
            <person name="Cohen L."/>
        </authorList>
    </citation>
    <scope>NUCLEOTIDE SEQUENCE</scope>
    <source>
        <strain evidence="1">10249 10 AB</strain>
    </source>
</reference>
<accession>A0A7S4AUQ9</accession>
<protein>
    <submittedName>
        <fullName evidence="1">Uncharacterized protein</fullName>
    </submittedName>
</protein>
<evidence type="ECO:0000313" key="1">
    <source>
        <dbReference type="EMBL" id="CAE0727546.1"/>
    </source>
</evidence>
<dbReference type="AlphaFoldDB" id="A0A7S4AUQ9"/>
<gene>
    <name evidence="1" type="ORF">PAUS00366_LOCUS20329</name>
</gene>